<keyword evidence="12" id="KW-1185">Reference proteome</keyword>
<protein>
    <recommendedName>
        <fullName evidence="2 9">Tryptophan--tRNA ligase</fullName>
        <ecNumber evidence="2 9">6.1.1.2</ecNumber>
    </recommendedName>
</protein>
<proteinExistence type="inferred from homology"/>
<dbReference type="GO" id="GO:0004830">
    <property type="term" value="F:tryptophan-tRNA ligase activity"/>
    <property type="evidence" value="ECO:0007669"/>
    <property type="project" value="UniProtKB-UniRule"/>
</dbReference>
<keyword evidence="3 10" id="KW-0436">Ligase</keyword>
<evidence type="ECO:0000256" key="3">
    <source>
        <dbReference type="ARBA" id="ARBA00022598"/>
    </source>
</evidence>
<sequence length="331" mass="37075">MNQRVFSGMRPTGQLHLGHLAGALTNWIKLQDGYDCFYSIVDWHALMSDYADSSKIESNCREVLIDWLSSGLDPEKCVIFVQSHVPQHAELHLALSMVTPLGWLQRCPTYKEQIINIQNKDLSNYAFLGYPVLMAADILLYKAGIVPVGEDQSAHLEIAREMVRRFNGFFGEVLVEPQIMLTPTPKVPGTDGKKMSKSYGNSINLADSPEDVWNKLRTMVTDPAREKRTDPGDPEKCPVWDIHKVFNNSDSEKAEIAEGCRTAGIGCVDCKKKLKVHVERVMNPIREKRAYYEKNPDLLGDILREGAVKAGAVARKTMDEVVAALGFVRRG</sequence>
<dbReference type="InterPro" id="IPR002306">
    <property type="entry name" value="Trp-tRNA-ligase"/>
</dbReference>
<dbReference type="EMBL" id="SORI01000004">
    <property type="protein sequence ID" value="TDY61817.1"/>
    <property type="molecule type" value="Genomic_DNA"/>
</dbReference>
<dbReference type="Gene3D" id="3.40.50.620">
    <property type="entry name" value="HUPs"/>
    <property type="match status" value="1"/>
</dbReference>
<gene>
    <name evidence="11" type="ORF">C8D99_10456</name>
</gene>
<keyword evidence="7 10" id="KW-0030">Aminoacyl-tRNA synthetase</keyword>
<dbReference type="Proteomes" id="UP000295066">
    <property type="component" value="Unassembled WGS sequence"/>
</dbReference>
<keyword evidence="4 10" id="KW-0547">Nucleotide-binding</keyword>
<dbReference type="PANTHER" id="PTHR43766:SF1">
    <property type="entry name" value="TRYPTOPHAN--TRNA LIGASE, MITOCHONDRIAL"/>
    <property type="match status" value="1"/>
</dbReference>
<keyword evidence="5 10" id="KW-0067">ATP-binding</keyword>
<dbReference type="InterPro" id="IPR050203">
    <property type="entry name" value="Trp-tRNA_synthetase"/>
</dbReference>
<dbReference type="OrthoDB" id="9801042at2"/>
<keyword evidence="6 10" id="KW-0648">Protein biosynthesis</keyword>
<dbReference type="InterPro" id="IPR002305">
    <property type="entry name" value="aa-tRNA-synth_Ic"/>
</dbReference>
<evidence type="ECO:0000256" key="7">
    <source>
        <dbReference type="ARBA" id="ARBA00023146"/>
    </source>
</evidence>
<dbReference type="GO" id="GO:0006436">
    <property type="term" value="P:tryptophanyl-tRNA aminoacylation"/>
    <property type="evidence" value="ECO:0007669"/>
    <property type="project" value="UniProtKB-UniRule"/>
</dbReference>
<dbReference type="GO" id="GO:0005829">
    <property type="term" value="C:cytosol"/>
    <property type="evidence" value="ECO:0007669"/>
    <property type="project" value="TreeGrafter"/>
</dbReference>
<dbReference type="InterPro" id="IPR001412">
    <property type="entry name" value="aa-tRNA-synth_I_CS"/>
</dbReference>
<dbReference type="PROSITE" id="PS00178">
    <property type="entry name" value="AA_TRNA_LIGASE_I"/>
    <property type="match status" value="1"/>
</dbReference>
<evidence type="ECO:0000256" key="4">
    <source>
        <dbReference type="ARBA" id="ARBA00022741"/>
    </source>
</evidence>
<evidence type="ECO:0000256" key="1">
    <source>
        <dbReference type="ARBA" id="ARBA00005594"/>
    </source>
</evidence>
<evidence type="ECO:0000256" key="9">
    <source>
        <dbReference type="NCBIfam" id="TIGR00233"/>
    </source>
</evidence>
<dbReference type="CDD" id="cd00806">
    <property type="entry name" value="TrpRS_core"/>
    <property type="match status" value="1"/>
</dbReference>
<organism evidence="11 12">
    <name type="scientific">Aminivibrio pyruvatiphilus</name>
    <dbReference type="NCBI Taxonomy" id="1005740"/>
    <lineage>
        <taxon>Bacteria</taxon>
        <taxon>Thermotogati</taxon>
        <taxon>Synergistota</taxon>
        <taxon>Synergistia</taxon>
        <taxon>Synergistales</taxon>
        <taxon>Aminobacteriaceae</taxon>
        <taxon>Aminivibrio</taxon>
    </lineage>
</organism>
<evidence type="ECO:0000256" key="6">
    <source>
        <dbReference type="ARBA" id="ARBA00022917"/>
    </source>
</evidence>
<dbReference type="Pfam" id="PF00579">
    <property type="entry name" value="tRNA-synt_1b"/>
    <property type="match status" value="1"/>
</dbReference>
<dbReference type="EC" id="6.1.1.2" evidence="2 9"/>
<evidence type="ECO:0000313" key="12">
    <source>
        <dbReference type="Proteomes" id="UP000295066"/>
    </source>
</evidence>
<evidence type="ECO:0000313" key="11">
    <source>
        <dbReference type="EMBL" id="TDY61817.1"/>
    </source>
</evidence>
<dbReference type="FunFam" id="1.10.240.10:FF:000005">
    <property type="entry name" value="Tryptophan--tRNA ligase"/>
    <property type="match status" value="1"/>
</dbReference>
<reference evidence="11 12" key="1">
    <citation type="submission" date="2019-03" db="EMBL/GenBank/DDBJ databases">
        <title>Genomic Encyclopedia of Type Strains, Phase IV (KMG-IV): sequencing the most valuable type-strain genomes for metagenomic binning, comparative biology and taxonomic classification.</title>
        <authorList>
            <person name="Goeker M."/>
        </authorList>
    </citation>
    <scope>NUCLEOTIDE SEQUENCE [LARGE SCALE GENOMIC DNA]</scope>
    <source>
        <strain evidence="11 12">DSM 25964</strain>
    </source>
</reference>
<dbReference type="GO" id="GO:0005524">
    <property type="term" value="F:ATP binding"/>
    <property type="evidence" value="ECO:0007669"/>
    <property type="project" value="UniProtKB-KW"/>
</dbReference>
<dbReference type="AlphaFoldDB" id="A0A4R8MC93"/>
<evidence type="ECO:0000256" key="8">
    <source>
        <dbReference type="ARBA" id="ARBA00049929"/>
    </source>
</evidence>
<dbReference type="PRINTS" id="PR01039">
    <property type="entry name" value="TRNASYNTHTRP"/>
</dbReference>
<dbReference type="InterPro" id="IPR014729">
    <property type="entry name" value="Rossmann-like_a/b/a_fold"/>
</dbReference>
<dbReference type="Gene3D" id="1.10.240.10">
    <property type="entry name" value="Tyrosyl-Transfer RNA Synthetase"/>
    <property type="match status" value="1"/>
</dbReference>
<dbReference type="RefSeq" id="WP_133956820.1">
    <property type="nucleotide sequence ID" value="NZ_SORI01000004.1"/>
</dbReference>
<evidence type="ECO:0000256" key="5">
    <source>
        <dbReference type="ARBA" id="ARBA00022840"/>
    </source>
</evidence>
<name>A0A4R8MC93_9BACT</name>
<comment type="similarity">
    <text evidence="1 10">Belongs to the class-I aminoacyl-tRNA synthetase family.</text>
</comment>
<dbReference type="NCBIfam" id="TIGR00233">
    <property type="entry name" value="trpS"/>
    <property type="match status" value="1"/>
</dbReference>
<evidence type="ECO:0000256" key="10">
    <source>
        <dbReference type="RuleBase" id="RU363036"/>
    </source>
</evidence>
<dbReference type="PANTHER" id="PTHR43766">
    <property type="entry name" value="TRYPTOPHAN--TRNA LIGASE, MITOCHONDRIAL"/>
    <property type="match status" value="1"/>
</dbReference>
<comment type="caution">
    <text evidence="11">The sequence shown here is derived from an EMBL/GenBank/DDBJ whole genome shotgun (WGS) entry which is preliminary data.</text>
</comment>
<accession>A0A4R8MC93</accession>
<evidence type="ECO:0000256" key="2">
    <source>
        <dbReference type="ARBA" id="ARBA00013161"/>
    </source>
</evidence>
<comment type="catalytic activity">
    <reaction evidence="8">
        <text>tRNA(Trp) + L-tryptophan + ATP = L-tryptophyl-tRNA(Trp) + AMP + diphosphate + H(+)</text>
        <dbReference type="Rhea" id="RHEA:24080"/>
        <dbReference type="Rhea" id="RHEA-COMP:9671"/>
        <dbReference type="Rhea" id="RHEA-COMP:9705"/>
        <dbReference type="ChEBI" id="CHEBI:15378"/>
        <dbReference type="ChEBI" id="CHEBI:30616"/>
        <dbReference type="ChEBI" id="CHEBI:33019"/>
        <dbReference type="ChEBI" id="CHEBI:57912"/>
        <dbReference type="ChEBI" id="CHEBI:78442"/>
        <dbReference type="ChEBI" id="CHEBI:78535"/>
        <dbReference type="ChEBI" id="CHEBI:456215"/>
        <dbReference type="EC" id="6.1.1.2"/>
    </reaction>
</comment>
<dbReference type="SUPFAM" id="SSF52374">
    <property type="entry name" value="Nucleotidylyl transferase"/>
    <property type="match status" value="1"/>
</dbReference>